<dbReference type="AlphaFoldDB" id="X1DSW5"/>
<organism evidence="1">
    <name type="scientific">marine sediment metagenome</name>
    <dbReference type="NCBI Taxonomy" id="412755"/>
    <lineage>
        <taxon>unclassified sequences</taxon>
        <taxon>metagenomes</taxon>
        <taxon>ecological metagenomes</taxon>
    </lineage>
</organism>
<reference evidence="1" key="1">
    <citation type="journal article" date="2014" name="Front. Microbiol.">
        <title>High frequency of phylogenetically diverse reductive dehalogenase-homologous genes in deep subseafloor sedimentary metagenomes.</title>
        <authorList>
            <person name="Kawai M."/>
            <person name="Futagami T."/>
            <person name="Toyoda A."/>
            <person name="Takaki Y."/>
            <person name="Nishi S."/>
            <person name="Hori S."/>
            <person name="Arai W."/>
            <person name="Tsubouchi T."/>
            <person name="Morono Y."/>
            <person name="Uchiyama I."/>
            <person name="Ito T."/>
            <person name="Fujiyama A."/>
            <person name="Inagaki F."/>
            <person name="Takami H."/>
        </authorList>
    </citation>
    <scope>NUCLEOTIDE SEQUENCE</scope>
    <source>
        <strain evidence="1">Expedition CK06-06</strain>
    </source>
</reference>
<gene>
    <name evidence="1" type="ORF">S01H4_67457</name>
</gene>
<evidence type="ECO:0000313" key="1">
    <source>
        <dbReference type="EMBL" id="GAH23262.1"/>
    </source>
</evidence>
<feature type="non-terminal residue" evidence="1">
    <location>
        <position position="1"/>
    </location>
</feature>
<dbReference type="EMBL" id="BART01042452">
    <property type="protein sequence ID" value="GAH23262.1"/>
    <property type="molecule type" value="Genomic_DNA"/>
</dbReference>
<name>X1DSW5_9ZZZZ</name>
<feature type="non-terminal residue" evidence="1">
    <location>
        <position position="31"/>
    </location>
</feature>
<proteinExistence type="predicted"/>
<sequence>NIASKTEIKNWRNTLERDSNNNQFYACVNMV</sequence>
<comment type="caution">
    <text evidence="1">The sequence shown here is derived from an EMBL/GenBank/DDBJ whole genome shotgun (WGS) entry which is preliminary data.</text>
</comment>
<accession>X1DSW5</accession>
<protein>
    <submittedName>
        <fullName evidence="1">Uncharacterized protein</fullName>
    </submittedName>
</protein>